<evidence type="ECO:0000313" key="3">
    <source>
        <dbReference type="Proteomes" id="UP000224854"/>
    </source>
</evidence>
<evidence type="ECO:0000313" key="2">
    <source>
        <dbReference type="EMBL" id="PHH69093.1"/>
    </source>
</evidence>
<gene>
    <name evidence="2" type="ORF">CDD82_86</name>
</gene>
<proteinExistence type="predicted"/>
<evidence type="ECO:0000256" key="1">
    <source>
        <dbReference type="SAM" id="MobiDB-lite"/>
    </source>
</evidence>
<feature type="region of interest" description="Disordered" evidence="1">
    <location>
        <begin position="333"/>
        <end position="391"/>
    </location>
</feature>
<dbReference type="EMBL" id="NJEU01001000">
    <property type="protein sequence ID" value="PHH69093.1"/>
    <property type="molecule type" value="Genomic_DNA"/>
</dbReference>
<keyword evidence="3" id="KW-1185">Reference proteome</keyword>
<reference evidence="2 3" key="1">
    <citation type="submission" date="2017-06" db="EMBL/GenBank/DDBJ databases">
        <title>Ant-infecting Ophiocordyceps genomes reveal a high diversity of potential behavioral manipulation genes and a possible major role for enterotoxins.</title>
        <authorList>
            <person name="De Bekker C."/>
            <person name="Evans H.C."/>
            <person name="Brachmann A."/>
            <person name="Hughes D.P."/>
        </authorList>
    </citation>
    <scope>NUCLEOTIDE SEQUENCE [LARGE SCALE GENOMIC DNA]</scope>
    <source>
        <strain evidence="2 3">1348a</strain>
    </source>
</reference>
<dbReference type="AlphaFoldDB" id="A0A2C5YNA6"/>
<name>A0A2C5YNA6_9HYPO</name>
<dbReference type="Proteomes" id="UP000224854">
    <property type="component" value="Unassembled WGS sequence"/>
</dbReference>
<protein>
    <submittedName>
        <fullName evidence="2">Uncharacterized protein</fullName>
    </submittedName>
</protein>
<sequence length="531" mass="60429">MRPMWLSFLVTPAPSYNATKIYQRRWQVLPSPDGQLLPWQPPNSMKCFGGSFSEQCVGSKVFCDHAPNVNECLEQRRRPVFQPGSMSSCRSEHWYSEACLGTVEWCRRYEAVRAWRDEADEGDKHKSMNRCMAWRVDMANSKKAWQRGTGCFYKTEACLGTDAWCVWHQTEYPSQETCLDAHEPRPRGLLWQFPDGRAPADSELGNGTEGVCLAIHSEDRRVRCLEARGPVPYEMPLGPGCRVTGKARTMDERCVGSAKWCSMMQRQYKTHKACLEFRAPRPDEKLAWRSKSKSQCGEFESEACVGTERWCFMADEAQQGECFAGRETAPLLPERLEGRLEERPDERPDERLEERLEGRLEERPDERPDEKPDERPDERPDKRPDKRPYERVEASQCADEACLGTVAWCMDRWKQTGYGSQAHCFAVRGVEPAAFMASVYTKVVERTQQVLVEASLARANATIVWEALTRATEDPEVWVQKGIEAGQELFAEMKKGGYLLNGIKRGVDAGGDLFAAMKRGEYLVTGLDGVD</sequence>
<dbReference type="OrthoDB" id="4923119at2759"/>
<feature type="compositionally biased region" description="Basic and acidic residues" evidence="1">
    <location>
        <begin position="334"/>
        <end position="391"/>
    </location>
</feature>
<comment type="caution">
    <text evidence="2">The sequence shown here is derived from an EMBL/GenBank/DDBJ whole genome shotgun (WGS) entry which is preliminary data.</text>
</comment>
<organism evidence="2 3">
    <name type="scientific">Ophiocordyceps australis</name>
    <dbReference type="NCBI Taxonomy" id="1399860"/>
    <lineage>
        <taxon>Eukaryota</taxon>
        <taxon>Fungi</taxon>
        <taxon>Dikarya</taxon>
        <taxon>Ascomycota</taxon>
        <taxon>Pezizomycotina</taxon>
        <taxon>Sordariomycetes</taxon>
        <taxon>Hypocreomycetidae</taxon>
        <taxon>Hypocreales</taxon>
        <taxon>Ophiocordycipitaceae</taxon>
        <taxon>Ophiocordyceps</taxon>
    </lineage>
</organism>
<accession>A0A2C5YNA6</accession>